<feature type="transmembrane region" description="Helical" evidence="1">
    <location>
        <begin position="114"/>
        <end position="134"/>
    </location>
</feature>
<feature type="transmembrane region" description="Helical" evidence="1">
    <location>
        <begin position="402"/>
        <end position="422"/>
    </location>
</feature>
<reference evidence="2" key="1">
    <citation type="journal article" date="2020" name="mSystems">
        <title>Genome- and Community-Level Interaction Insights into Carbon Utilization and Element Cycling Functions of Hydrothermarchaeota in Hydrothermal Sediment.</title>
        <authorList>
            <person name="Zhou Z."/>
            <person name="Liu Y."/>
            <person name="Xu W."/>
            <person name="Pan J."/>
            <person name="Luo Z.H."/>
            <person name="Li M."/>
        </authorList>
    </citation>
    <scope>NUCLEOTIDE SEQUENCE [LARGE SCALE GENOMIC DNA]</scope>
    <source>
        <strain evidence="2">SpSt-780</strain>
    </source>
</reference>
<protein>
    <submittedName>
        <fullName evidence="2">Uncharacterized protein</fullName>
    </submittedName>
</protein>
<feature type="transmembrane region" description="Helical" evidence="1">
    <location>
        <begin position="146"/>
        <end position="168"/>
    </location>
</feature>
<dbReference type="InterPro" id="IPR031599">
    <property type="entry name" value="ABC_tran_2"/>
</dbReference>
<proteinExistence type="predicted"/>
<name>A0A7C4UG69_UNCW3</name>
<feature type="transmembrane region" description="Helical" evidence="1">
    <location>
        <begin position="320"/>
        <end position="336"/>
    </location>
</feature>
<dbReference type="Pfam" id="PF16949">
    <property type="entry name" value="ABC_tran_2"/>
    <property type="match status" value="1"/>
</dbReference>
<comment type="caution">
    <text evidence="2">The sequence shown here is derived from an EMBL/GenBank/DDBJ whole genome shotgun (WGS) entry which is preliminary data.</text>
</comment>
<gene>
    <name evidence="2" type="ORF">ENV67_04055</name>
</gene>
<feature type="transmembrane region" description="Helical" evidence="1">
    <location>
        <begin position="21"/>
        <end position="43"/>
    </location>
</feature>
<dbReference type="EMBL" id="DTHG01000050">
    <property type="protein sequence ID" value="HGW91698.1"/>
    <property type="molecule type" value="Genomic_DNA"/>
</dbReference>
<keyword evidence="1" id="KW-0472">Membrane</keyword>
<feature type="transmembrane region" description="Helical" evidence="1">
    <location>
        <begin position="348"/>
        <end position="368"/>
    </location>
</feature>
<keyword evidence="1" id="KW-0812">Transmembrane</keyword>
<feature type="transmembrane region" description="Helical" evidence="1">
    <location>
        <begin position="512"/>
        <end position="535"/>
    </location>
</feature>
<organism evidence="2">
    <name type="scientific">candidate division WOR-3 bacterium</name>
    <dbReference type="NCBI Taxonomy" id="2052148"/>
    <lineage>
        <taxon>Bacteria</taxon>
        <taxon>Bacteria division WOR-3</taxon>
    </lineage>
</organism>
<feature type="transmembrane region" description="Helical" evidence="1">
    <location>
        <begin position="248"/>
        <end position="269"/>
    </location>
</feature>
<dbReference type="AlphaFoldDB" id="A0A7C4UG69"/>
<feature type="transmembrane region" description="Helical" evidence="1">
    <location>
        <begin position="63"/>
        <end position="88"/>
    </location>
</feature>
<feature type="transmembrane region" description="Helical" evidence="1">
    <location>
        <begin position="469"/>
        <end position="492"/>
    </location>
</feature>
<feature type="transmembrane region" description="Helical" evidence="1">
    <location>
        <begin position="180"/>
        <end position="196"/>
    </location>
</feature>
<evidence type="ECO:0000313" key="2">
    <source>
        <dbReference type="EMBL" id="HGW91698.1"/>
    </source>
</evidence>
<evidence type="ECO:0000256" key="1">
    <source>
        <dbReference type="SAM" id="Phobius"/>
    </source>
</evidence>
<sequence>MRELIFLRLLRLKGFFKGESRFKFFVYLSVILIFFAGTYLFFYRVFSFLRGIEDIGEIISGKIISYSFFVFFFMLLFSNGITSISTFYRSKELDFLFSTPITSMKIFFLKLMDNIFFSSWATMIGALPIILAYLNSYRKPFLIIPVIFPIFFFILIPAFISIIFLLILKRYNPRLTVKKLAFFLFIFSSVVIYLYIRTNPYSFRIPLSYDLNAINRFLDSFRFTNPYFPNEWFYNILLSLVQNNIIDFLRYFSTLVLLSIATFIILYIVSSKWYKISWLSDEIQGSNPFIKTRFFLKSPSHLLNLLTKDIRIFVRSPSQWIQFLIFFILLIFYIASLRRTPLYFKDPFWLTITSLINTAFVSYINATLSLRYVFPALSLETPYFWIYKSSPLKPKTLYNSKIIFHIFLTSLIVILVLSLSNIRLTNNLSITLLTIIIGIVISITIVIINGSFGVFFVEFNETNPAKIASGPGGLLTAIFSLFYIGISLLIFFQPLSKYIRYILQGISLNLFFIIRNSLIIFLFFSLIIDFFFIFYGMKRIKYVGK</sequence>
<keyword evidence="1" id="KW-1133">Transmembrane helix</keyword>
<accession>A0A7C4UG69</accession>
<feature type="transmembrane region" description="Helical" evidence="1">
    <location>
        <begin position="428"/>
        <end position="457"/>
    </location>
</feature>